<dbReference type="RefSeq" id="YP_010656430.1">
    <property type="nucleotide sequence ID" value="NC_070838.1"/>
</dbReference>
<dbReference type="GeneID" id="77932307"/>
<evidence type="ECO:0000313" key="1">
    <source>
        <dbReference type="EMBL" id="QWY82789.1"/>
    </source>
</evidence>
<dbReference type="EMBL" id="MW862992">
    <property type="protein sequence ID" value="QWY82789.1"/>
    <property type="molecule type" value="Genomic_DNA"/>
</dbReference>
<name>A0A8F3EBD3_9CAUD</name>
<gene>
    <name evidence="1" type="primary">49</name>
    <name evidence="1" type="ORF">SEA_SILENTRX_49</name>
</gene>
<protein>
    <submittedName>
        <fullName evidence="1">Uncharacterized protein</fullName>
    </submittedName>
</protein>
<keyword evidence="2" id="KW-1185">Reference proteome</keyword>
<reference evidence="1" key="1">
    <citation type="submission" date="2021-04" db="EMBL/GenBank/DDBJ databases">
        <authorList>
            <person name="Edwards E.G."/>
            <person name="Siddiqui F.A."/>
            <person name="Anastasi R.E."/>
            <person name="Conroy D.J."/>
            <person name="Gerton T.J."/>
            <person name="Laizure I.E."/>
            <person name="Reynolds J.D."/>
            <person name="Ulker M."/>
            <person name="Ouellette S.K."/>
            <person name="Duggan K.O."/>
            <person name="Johnson K.C."/>
            <person name="MacLea K.S."/>
            <person name="Garlena R.A."/>
            <person name="Russell D.A."/>
            <person name="Jacobs-Sera D."/>
            <person name="Hatfull G.F."/>
        </authorList>
    </citation>
    <scope>NUCLEOTIDE SEQUENCE</scope>
</reference>
<accession>A0A8F3EBD3</accession>
<dbReference type="KEGG" id="vg:77932307"/>
<proteinExistence type="predicted"/>
<sequence length="55" mass="6346">MTTECANCGHLILQRSPRVWVHEILGVIFCASQFPETVYDNWDKRVAVPKENNDN</sequence>
<organism evidence="1 2">
    <name type="scientific">Arthrobacter phage SilentRX</name>
    <dbReference type="NCBI Taxonomy" id="2836091"/>
    <lineage>
        <taxon>Viruses</taxon>
        <taxon>Duplodnaviria</taxon>
        <taxon>Heunggongvirae</taxon>
        <taxon>Uroviricota</taxon>
        <taxon>Caudoviricetes</taxon>
        <taxon>Silentrexvirus</taxon>
        <taxon>Silentrexvirus silentrx</taxon>
    </lineage>
</organism>
<dbReference type="Proteomes" id="UP000693725">
    <property type="component" value="Segment"/>
</dbReference>
<evidence type="ECO:0000313" key="2">
    <source>
        <dbReference type="Proteomes" id="UP000693725"/>
    </source>
</evidence>